<dbReference type="PROSITE" id="PS50088">
    <property type="entry name" value="ANK_REPEAT"/>
    <property type="match status" value="8"/>
</dbReference>
<keyword evidence="16" id="KW-1185">Reference proteome</keyword>
<keyword evidence="5" id="KW-0528">Neurotoxin</keyword>
<evidence type="ECO:0000259" key="14">
    <source>
        <dbReference type="PROSITE" id="PS50017"/>
    </source>
</evidence>
<dbReference type="AlphaFoldDB" id="A0A9Q0RNN6"/>
<feature type="repeat" description="ANK" evidence="12">
    <location>
        <begin position="212"/>
        <end position="244"/>
    </location>
</feature>
<dbReference type="Proteomes" id="UP001142055">
    <property type="component" value="Chromosome 2"/>
</dbReference>
<dbReference type="Pfam" id="PF00023">
    <property type="entry name" value="Ank"/>
    <property type="match status" value="1"/>
</dbReference>
<gene>
    <name evidence="15" type="ORF">RDWZM_006723</name>
</gene>
<dbReference type="GO" id="GO:0006887">
    <property type="term" value="P:exocytosis"/>
    <property type="evidence" value="ECO:0007669"/>
    <property type="project" value="UniProtKB-KW"/>
</dbReference>
<evidence type="ECO:0000256" key="2">
    <source>
        <dbReference type="ARBA" id="ARBA00022483"/>
    </source>
</evidence>
<evidence type="ECO:0000256" key="13">
    <source>
        <dbReference type="SAM" id="MobiDB-lite"/>
    </source>
</evidence>
<dbReference type="Pfam" id="PF12796">
    <property type="entry name" value="Ank_2"/>
    <property type="match status" value="3"/>
</dbReference>
<dbReference type="PROSITE" id="PS50017">
    <property type="entry name" value="DEATH_DOMAIN"/>
    <property type="match status" value="1"/>
</dbReference>
<dbReference type="GO" id="GO:0044231">
    <property type="term" value="C:host cell presynaptic membrane"/>
    <property type="evidence" value="ECO:0007669"/>
    <property type="project" value="UniProtKB-KW"/>
</dbReference>
<feature type="compositionally biased region" description="Polar residues" evidence="13">
    <location>
        <begin position="1"/>
        <end position="10"/>
    </location>
</feature>
<evidence type="ECO:0000256" key="9">
    <source>
        <dbReference type="ARBA" id="ARBA00049657"/>
    </source>
</evidence>
<dbReference type="Pfam" id="PF13637">
    <property type="entry name" value="Ank_4"/>
    <property type="match status" value="1"/>
</dbReference>
<feature type="repeat" description="ANK" evidence="12">
    <location>
        <begin position="245"/>
        <end position="277"/>
    </location>
</feature>
<dbReference type="InterPro" id="IPR036770">
    <property type="entry name" value="Ankyrin_rpt-contain_sf"/>
</dbReference>
<evidence type="ECO:0000256" key="6">
    <source>
        <dbReference type="ARBA" id="ARBA00023043"/>
    </source>
</evidence>
<dbReference type="SMART" id="SM00005">
    <property type="entry name" value="DEATH"/>
    <property type="match status" value="1"/>
</dbReference>
<keyword evidence="6 12" id="KW-0040">ANK repeat</keyword>
<keyword evidence="8" id="KW-1053">Target membrane</keyword>
<evidence type="ECO:0000256" key="4">
    <source>
        <dbReference type="ARBA" id="ARBA00022737"/>
    </source>
</evidence>
<evidence type="ECO:0000256" key="11">
    <source>
        <dbReference type="ARBA" id="ARBA00049811"/>
    </source>
</evidence>
<feature type="repeat" description="ANK" evidence="12">
    <location>
        <begin position="278"/>
        <end position="310"/>
    </location>
</feature>
<evidence type="ECO:0000313" key="16">
    <source>
        <dbReference type="Proteomes" id="UP001142055"/>
    </source>
</evidence>
<feature type="repeat" description="ANK" evidence="12">
    <location>
        <begin position="179"/>
        <end position="211"/>
    </location>
</feature>
<evidence type="ECO:0000256" key="5">
    <source>
        <dbReference type="ARBA" id="ARBA00023028"/>
    </source>
</evidence>
<proteinExistence type="inferred from homology"/>
<comment type="subcellular location">
    <subcellularLocation>
        <location evidence="1">Target cell membrane</location>
    </subcellularLocation>
</comment>
<feature type="region of interest" description="Disordered" evidence="13">
    <location>
        <begin position="1"/>
        <end position="29"/>
    </location>
</feature>
<dbReference type="InterPro" id="IPR011029">
    <property type="entry name" value="DEATH-like_dom_sf"/>
</dbReference>
<dbReference type="SUPFAM" id="SSF47986">
    <property type="entry name" value="DEATH domain"/>
    <property type="match status" value="1"/>
</dbReference>
<feature type="repeat" description="ANK" evidence="12">
    <location>
        <begin position="111"/>
        <end position="143"/>
    </location>
</feature>
<dbReference type="PRINTS" id="PR01415">
    <property type="entry name" value="ANKYRIN"/>
</dbReference>
<sequence length="581" mass="64877">MNDYSSSSSANDHHPRLSIASSRAPDVDTPPSTLINAHLVKSGCRSDLLLHEAAIKNDIATAKKLISYNVDLNSKSQMDRAPIHWAIIHNNPEIVSLLIENHCDIETSDKFGMRPILMGAMVGNVDIVKMLINAGCDCRVANKKQYTVLHCAVKHDQNEMVAYFLDNVADLDINALNETWQTSLTMATINNNLEIVAKLIAAGADVNSKDKQGRTAAHWASFKGHHEVLSCLLQSGINADERDEDGKTALHLSAEYGFKKTSKALIEHNCDIVATDSKGRSALMIASALGYIEVVAMLIENGANLNSKDKNGNTAIHLCVMGNHVKMAKFLIENKVDINSLNARQQTPLVVAAELGHTEVADVLIKHKADLFATEKSGRTALYIASRGSFTCLVDMLIKAERNQFFRMKPTQCSDDNVTETYISTDLDSQTNTEVNEDVGGNNFQSNEMTISEPDSIHFGHIRKLLYYLSRNHLESSDWKQLARFWDFTEDQIKAIEHQYTGKTSYKDHAYRMLLIWLHGLSPNKNPLSELYDALDYINKHDVAEKIRRKAEDNHYYNSNRFNCRCLPAIPSGVCHYCSIL</sequence>
<evidence type="ECO:0000256" key="10">
    <source>
        <dbReference type="ARBA" id="ARBA00049715"/>
    </source>
</evidence>
<dbReference type="Gene3D" id="1.10.533.10">
    <property type="entry name" value="Death Domain, Fas"/>
    <property type="match status" value="1"/>
</dbReference>
<keyword evidence="3" id="KW-1052">Target cell membrane</keyword>
<keyword evidence="5" id="KW-0638">Presynaptic neurotoxin</keyword>
<keyword evidence="5" id="KW-0800">Toxin</keyword>
<comment type="similarity">
    <text evidence="9">Belongs to the cationic peptide 01 (latrotoxin) family. 03 (alpha-latrotoxin) subfamily.</text>
</comment>
<keyword evidence="2" id="KW-0268">Exocytosis</keyword>
<dbReference type="SMART" id="SM00248">
    <property type="entry name" value="ANK"/>
    <property type="match status" value="11"/>
</dbReference>
<dbReference type="PROSITE" id="PS50297">
    <property type="entry name" value="ANK_REP_REGION"/>
    <property type="match status" value="7"/>
</dbReference>
<name>A0A9Q0RNN6_BLOTA</name>
<feature type="repeat" description="ANK" evidence="12">
    <location>
        <begin position="311"/>
        <end position="343"/>
    </location>
</feature>
<organism evidence="15 16">
    <name type="scientific">Blomia tropicalis</name>
    <name type="common">Mite</name>
    <dbReference type="NCBI Taxonomy" id="40697"/>
    <lineage>
        <taxon>Eukaryota</taxon>
        <taxon>Metazoa</taxon>
        <taxon>Ecdysozoa</taxon>
        <taxon>Arthropoda</taxon>
        <taxon>Chelicerata</taxon>
        <taxon>Arachnida</taxon>
        <taxon>Acari</taxon>
        <taxon>Acariformes</taxon>
        <taxon>Sarcoptiformes</taxon>
        <taxon>Astigmata</taxon>
        <taxon>Glycyphagoidea</taxon>
        <taxon>Echimyopodidae</taxon>
        <taxon>Blomia</taxon>
    </lineage>
</organism>
<comment type="caution">
    <text evidence="15">The sequence shown here is derived from an EMBL/GenBank/DDBJ whole genome shotgun (WGS) entry which is preliminary data.</text>
</comment>
<evidence type="ECO:0000256" key="3">
    <source>
        <dbReference type="ARBA" id="ARBA00022537"/>
    </source>
</evidence>
<dbReference type="EMBL" id="JAPWDV010000002">
    <property type="protein sequence ID" value="KAJ6220911.1"/>
    <property type="molecule type" value="Genomic_DNA"/>
</dbReference>
<dbReference type="Pfam" id="PF00531">
    <property type="entry name" value="Death"/>
    <property type="match status" value="1"/>
</dbReference>
<comment type="subunit">
    <text evidence="10">Homotetramer in membranes.</text>
</comment>
<evidence type="ECO:0000256" key="1">
    <source>
        <dbReference type="ARBA" id="ARBA00004175"/>
    </source>
</evidence>
<feature type="domain" description="Death" evidence="14">
    <location>
        <begin position="478"/>
        <end position="551"/>
    </location>
</feature>
<accession>A0A9Q0RNN6</accession>
<evidence type="ECO:0000313" key="15">
    <source>
        <dbReference type="EMBL" id="KAJ6220911.1"/>
    </source>
</evidence>
<reference evidence="15" key="1">
    <citation type="submission" date="2022-12" db="EMBL/GenBank/DDBJ databases">
        <title>Genome assemblies of Blomia tropicalis.</title>
        <authorList>
            <person name="Cui Y."/>
        </authorList>
    </citation>
    <scope>NUCLEOTIDE SEQUENCE</scope>
    <source>
        <tissue evidence="15">Adult mites</tissue>
    </source>
</reference>
<dbReference type="SUPFAM" id="SSF48403">
    <property type="entry name" value="Ankyrin repeat"/>
    <property type="match status" value="1"/>
</dbReference>
<dbReference type="CDD" id="cd01670">
    <property type="entry name" value="Death"/>
    <property type="match status" value="1"/>
</dbReference>
<dbReference type="Gene3D" id="1.25.40.20">
    <property type="entry name" value="Ankyrin repeat-containing domain"/>
    <property type="match status" value="3"/>
</dbReference>
<evidence type="ECO:0000256" key="7">
    <source>
        <dbReference type="ARBA" id="ARBA00023136"/>
    </source>
</evidence>
<dbReference type="InterPro" id="IPR002110">
    <property type="entry name" value="Ankyrin_rpt"/>
</dbReference>
<dbReference type="OMA" id="AHWASFK"/>
<dbReference type="GO" id="GO:0044218">
    <property type="term" value="C:other organism cell membrane"/>
    <property type="evidence" value="ECO:0007669"/>
    <property type="project" value="UniProtKB-KW"/>
</dbReference>
<dbReference type="PANTHER" id="PTHR24198:SF165">
    <property type="entry name" value="ANKYRIN REPEAT-CONTAINING PROTEIN-RELATED"/>
    <property type="match status" value="1"/>
</dbReference>
<protein>
    <recommendedName>
        <fullName evidence="11">Alpha-latrotoxin</fullName>
    </recommendedName>
</protein>
<dbReference type="GO" id="GO:0007165">
    <property type="term" value="P:signal transduction"/>
    <property type="evidence" value="ECO:0007669"/>
    <property type="project" value="InterPro"/>
</dbReference>
<dbReference type="InterPro" id="IPR000488">
    <property type="entry name" value="Death_dom"/>
</dbReference>
<evidence type="ECO:0000256" key="8">
    <source>
        <dbReference type="ARBA" id="ARBA00023298"/>
    </source>
</evidence>
<keyword evidence="4" id="KW-0677">Repeat</keyword>
<keyword evidence="7" id="KW-0472">Membrane</keyword>
<feature type="repeat" description="ANK" evidence="12">
    <location>
        <begin position="344"/>
        <end position="376"/>
    </location>
</feature>
<feature type="repeat" description="ANK" evidence="12">
    <location>
        <begin position="78"/>
        <end position="110"/>
    </location>
</feature>
<evidence type="ECO:0000256" key="12">
    <source>
        <dbReference type="PROSITE-ProRule" id="PRU00023"/>
    </source>
</evidence>
<dbReference type="PANTHER" id="PTHR24198">
    <property type="entry name" value="ANKYRIN REPEAT AND PROTEIN KINASE DOMAIN-CONTAINING PROTEIN"/>
    <property type="match status" value="1"/>
</dbReference>